<comment type="caution">
    <text evidence="3">The sequence shown here is derived from an EMBL/GenBank/DDBJ whole genome shotgun (WGS) entry which is preliminary data.</text>
</comment>
<dbReference type="Pfam" id="PF04203">
    <property type="entry name" value="Sortase"/>
    <property type="match status" value="1"/>
</dbReference>
<name>A0A1F7GB17_9BACT</name>
<evidence type="ECO:0008006" key="5">
    <source>
        <dbReference type="Google" id="ProtNLM"/>
    </source>
</evidence>
<dbReference type="GO" id="GO:0016787">
    <property type="term" value="F:hydrolase activity"/>
    <property type="evidence" value="ECO:0007669"/>
    <property type="project" value="UniProtKB-KW"/>
</dbReference>
<evidence type="ECO:0000313" key="3">
    <source>
        <dbReference type="EMBL" id="OGK16067.1"/>
    </source>
</evidence>
<sequence>MINMALYSYIKEETSVKKKTIRLASYLSLTIGCLLLFWSFYPVISFELYSRVFIRQNLKSPIPSTQLASSLAQANSVLGDFNVYSNNLRDFTQVNLWFPKRPQGEAVEAVEVKEYALSIPKLNIADARVLVGGEDLKKSLVHYLPASLPGEYGNVVIFGHSTLPQLYNSKNYTTIFTYLPSMEKGDKIYVNIGEDKFEYEVFDLFVVNPDEISVLEQANDASYLTLITCVPPGTYWKRLVVKAKLTKLPSG</sequence>
<dbReference type="CDD" id="cd06166">
    <property type="entry name" value="Sortase_D_2"/>
    <property type="match status" value="1"/>
</dbReference>
<dbReference type="AlphaFoldDB" id="A0A1F7GB17"/>
<dbReference type="SUPFAM" id="SSF63817">
    <property type="entry name" value="Sortase"/>
    <property type="match status" value="1"/>
</dbReference>
<reference evidence="3 4" key="1">
    <citation type="journal article" date="2016" name="Nat. Commun.">
        <title>Thousands of microbial genomes shed light on interconnected biogeochemical processes in an aquifer system.</title>
        <authorList>
            <person name="Anantharaman K."/>
            <person name="Brown C.T."/>
            <person name="Hug L.A."/>
            <person name="Sharon I."/>
            <person name="Castelle C.J."/>
            <person name="Probst A.J."/>
            <person name="Thomas B.C."/>
            <person name="Singh A."/>
            <person name="Wilkins M.J."/>
            <person name="Karaoz U."/>
            <person name="Brodie E.L."/>
            <person name="Williams K.H."/>
            <person name="Hubbard S.S."/>
            <person name="Banfield J.F."/>
        </authorList>
    </citation>
    <scope>NUCLEOTIDE SEQUENCE [LARGE SCALE GENOMIC DNA]</scope>
</reference>
<accession>A0A1F7GB17</accession>
<keyword evidence="2" id="KW-1133">Transmembrane helix</keyword>
<dbReference type="InterPro" id="IPR023365">
    <property type="entry name" value="Sortase_dom-sf"/>
</dbReference>
<proteinExistence type="predicted"/>
<dbReference type="InterPro" id="IPR005754">
    <property type="entry name" value="Sortase"/>
</dbReference>
<keyword evidence="2" id="KW-0472">Membrane</keyword>
<keyword evidence="1" id="KW-0378">Hydrolase</keyword>
<dbReference type="Gene3D" id="2.40.260.10">
    <property type="entry name" value="Sortase"/>
    <property type="match status" value="1"/>
</dbReference>
<protein>
    <recommendedName>
        <fullName evidence="5">Sortase</fullName>
    </recommendedName>
</protein>
<feature type="transmembrane region" description="Helical" evidence="2">
    <location>
        <begin position="21"/>
        <end position="41"/>
    </location>
</feature>
<dbReference type="Proteomes" id="UP000177208">
    <property type="component" value="Unassembled WGS sequence"/>
</dbReference>
<keyword evidence="2" id="KW-0812">Transmembrane</keyword>
<evidence type="ECO:0000256" key="1">
    <source>
        <dbReference type="ARBA" id="ARBA00022801"/>
    </source>
</evidence>
<evidence type="ECO:0000256" key="2">
    <source>
        <dbReference type="SAM" id="Phobius"/>
    </source>
</evidence>
<dbReference type="InterPro" id="IPR042000">
    <property type="entry name" value="Sortase_D_2"/>
</dbReference>
<evidence type="ECO:0000313" key="4">
    <source>
        <dbReference type="Proteomes" id="UP000177208"/>
    </source>
</evidence>
<organism evidence="3 4">
    <name type="scientific">Candidatus Roizmanbacteria bacterium RIFCSPHIGHO2_01_FULL_39_12c</name>
    <dbReference type="NCBI Taxonomy" id="1802031"/>
    <lineage>
        <taxon>Bacteria</taxon>
        <taxon>Candidatus Roizmaniibacteriota</taxon>
    </lineage>
</organism>
<dbReference type="NCBIfam" id="TIGR01076">
    <property type="entry name" value="sortase_fam"/>
    <property type="match status" value="1"/>
</dbReference>
<dbReference type="EMBL" id="MFZG01000027">
    <property type="protein sequence ID" value="OGK16067.1"/>
    <property type="molecule type" value="Genomic_DNA"/>
</dbReference>
<gene>
    <name evidence="3" type="ORF">A2774_01700</name>
</gene>